<protein>
    <submittedName>
        <fullName evidence="4">Histone domain-containing protein</fullName>
    </submittedName>
</protein>
<dbReference type="SMART" id="SM00428">
    <property type="entry name" value="H3"/>
    <property type="match status" value="1"/>
</dbReference>
<accession>A0A0R3PDU0</accession>
<evidence type="ECO:0000313" key="4">
    <source>
        <dbReference type="WBParaSite" id="ACOC_0000215001-mRNA-1"/>
    </source>
</evidence>
<evidence type="ECO:0000256" key="1">
    <source>
        <dbReference type="ARBA" id="ARBA00010343"/>
    </source>
</evidence>
<dbReference type="GO" id="GO:0003677">
    <property type="term" value="F:DNA binding"/>
    <property type="evidence" value="ECO:0007669"/>
    <property type="project" value="InterPro"/>
</dbReference>
<dbReference type="InterPro" id="IPR009072">
    <property type="entry name" value="Histone-fold"/>
</dbReference>
<dbReference type="PRINTS" id="PR00622">
    <property type="entry name" value="HISTONEH3"/>
</dbReference>
<dbReference type="PANTHER" id="PTHR11426">
    <property type="entry name" value="HISTONE H3"/>
    <property type="match status" value="1"/>
</dbReference>
<comment type="similarity">
    <text evidence="1">Belongs to the histone H3 family.</text>
</comment>
<dbReference type="AlphaFoldDB" id="A0A0R3PDU0"/>
<feature type="compositionally biased region" description="Polar residues" evidence="2">
    <location>
        <begin position="1"/>
        <end position="14"/>
    </location>
</feature>
<dbReference type="InterPro" id="IPR000164">
    <property type="entry name" value="Histone_H3/CENP-A"/>
</dbReference>
<sequence length="117" mass="13260">MVRTKQTSSKSTRGNAPRKQLAAKATRNGTGHRWCEKAPSLSSWNLLQEIHRYQKPMELLIRKLPFQRLSSGVIAFQEASEAYLVGVFENTNLCAIRAKDITTMPKDIYLAQLIRGK</sequence>
<organism evidence="4">
    <name type="scientific">Angiostrongylus costaricensis</name>
    <name type="common">Nematode worm</name>
    <dbReference type="NCBI Taxonomy" id="334426"/>
    <lineage>
        <taxon>Eukaryota</taxon>
        <taxon>Metazoa</taxon>
        <taxon>Ecdysozoa</taxon>
        <taxon>Nematoda</taxon>
        <taxon>Chromadorea</taxon>
        <taxon>Rhabditida</taxon>
        <taxon>Rhabditina</taxon>
        <taxon>Rhabditomorpha</taxon>
        <taxon>Strongyloidea</taxon>
        <taxon>Metastrongylidae</taxon>
        <taxon>Angiostrongylus</taxon>
    </lineage>
</organism>
<dbReference type="Gene3D" id="1.10.20.10">
    <property type="entry name" value="Histone, subunit A"/>
    <property type="match status" value="1"/>
</dbReference>
<reference evidence="4" key="1">
    <citation type="submission" date="2017-02" db="UniProtKB">
        <authorList>
            <consortium name="WormBaseParasite"/>
        </authorList>
    </citation>
    <scope>IDENTIFICATION</scope>
</reference>
<dbReference type="GO" id="GO:0030527">
    <property type="term" value="F:structural constituent of chromatin"/>
    <property type="evidence" value="ECO:0007669"/>
    <property type="project" value="InterPro"/>
</dbReference>
<dbReference type="SUPFAM" id="SSF47113">
    <property type="entry name" value="Histone-fold"/>
    <property type="match status" value="1"/>
</dbReference>
<dbReference type="GO" id="GO:0046982">
    <property type="term" value="F:protein heterodimerization activity"/>
    <property type="evidence" value="ECO:0007669"/>
    <property type="project" value="InterPro"/>
</dbReference>
<feature type="domain" description="Core Histone H2A/H2B/H3" evidence="3">
    <location>
        <begin position="71"/>
        <end position="111"/>
    </location>
</feature>
<proteinExistence type="inferred from homology"/>
<dbReference type="InterPro" id="IPR007125">
    <property type="entry name" value="H2A/H2B/H3"/>
</dbReference>
<feature type="region of interest" description="Disordered" evidence="2">
    <location>
        <begin position="1"/>
        <end position="34"/>
    </location>
</feature>
<dbReference type="GO" id="GO:0000786">
    <property type="term" value="C:nucleosome"/>
    <property type="evidence" value="ECO:0007669"/>
    <property type="project" value="InterPro"/>
</dbReference>
<dbReference type="Pfam" id="PF00125">
    <property type="entry name" value="Histone"/>
    <property type="match status" value="1"/>
</dbReference>
<evidence type="ECO:0000259" key="3">
    <source>
        <dbReference type="Pfam" id="PF00125"/>
    </source>
</evidence>
<evidence type="ECO:0000256" key="2">
    <source>
        <dbReference type="SAM" id="MobiDB-lite"/>
    </source>
</evidence>
<name>A0A0R3PDU0_ANGCS</name>
<dbReference type="WBParaSite" id="ACOC_0000215001-mRNA-1">
    <property type="protein sequence ID" value="ACOC_0000215001-mRNA-1"/>
    <property type="gene ID" value="ACOC_0000215001"/>
</dbReference>